<dbReference type="RefSeq" id="XP_006003740.1">
    <property type="nucleotide sequence ID" value="XM_006003678.3"/>
</dbReference>
<dbReference type="EMBL" id="AFYH01143991">
    <property type="status" value="NOT_ANNOTATED_CDS"/>
    <property type="molecule type" value="Genomic_DNA"/>
</dbReference>
<gene>
    <name evidence="23" type="primary">MEP1A.1</name>
</gene>
<dbReference type="SMART" id="SM00235">
    <property type="entry name" value="ZnMc"/>
    <property type="match status" value="1"/>
</dbReference>
<evidence type="ECO:0000256" key="7">
    <source>
        <dbReference type="ARBA" id="ARBA00022801"/>
    </source>
</evidence>
<evidence type="ECO:0000259" key="20">
    <source>
        <dbReference type="PROSITE" id="PS50060"/>
    </source>
</evidence>
<comment type="subcellular location">
    <subcellularLocation>
        <location evidence="1">Membrane</location>
        <topology evidence="1">Single-pass type I membrane protein</topology>
    </subcellularLocation>
</comment>
<evidence type="ECO:0000313" key="23">
    <source>
        <dbReference type="Ensembl" id="ENSLACP00000014726.1"/>
    </source>
</evidence>
<evidence type="ECO:0000256" key="1">
    <source>
        <dbReference type="ARBA" id="ARBA00004479"/>
    </source>
</evidence>
<feature type="binding site" evidence="17">
    <location>
        <position position="56"/>
    </location>
    <ligand>
        <name>Zn(2+)</name>
        <dbReference type="ChEBI" id="CHEBI:29105"/>
        <note>catalytic</note>
    </ligand>
</feature>
<dbReference type="InterPro" id="IPR002083">
    <property type="entry name" value="MATH/TRAF_dom"/>
</dbReference>
<dbReference type="PROSITE" id="PS00740">
    <property type="entry name" value="MAM_1"/>
    <property type="match status" value="1"/>
</dbReference>
<dbReference type="AlphaFoldDB" id="H3AYK5"/>
<evidence type="ECO:0000256" key="5">
    <source>
        <dbReference type="ARBA" id="ARBA00022723"/>
    </source>
</evidence>
<evidence type="ECO:0000259" key="21">
    <source>
        <dbReference type="PROSITE" id="PS50144"/>
    </source>
</evidence>
<dbReference type="GO" id="GO:0016020">
    <property type="term" value="C:membrane"/>
    <property type="evidence" value="ECO:0007669"/>
    <property type="project" value="UniProtKB-SubCell"/>
</dbReference>
<dbReference type="FunFam" id="2.60.210.10:FF:000009">
    <property type="entry name" value="Meprin A subunit"/>
    <property type="match status" value="1"/>
</dbReference>
<dbReference type="CTD" id="553530"/>
<proteinExistence type="predicted"/>
<name>H3AYK5_LATCH</name>
<feature type="domain" description="MAM" evidence="20">
    <location>
        <begin position="265"/>
        <end position="430"/>
    </location>
</feature>
<dbReference type="EMBL" id="AFYH01143993">
    <property type="status" value="NOT_ANNOTATED_CDS"/>
    <property type="molecule type" value="Genomic_DNA"/>
</dbReference>
<dbReference type="GeneID" id="102363508"/>
<keyword evidence="14" id="KW-0325">Glycoprotein</keyword>
<dbReference type="PANTHER" id="PTHR10127">
    <property type="entry name" value="DISCOIDIN, CUB, EGF, LAMININ , AND ZINC METALLOPROTEASE DOMAIN CONTAINING"/>
    <property type="match status" value="1"/>
</dbReference>
<dbReference type="FunFam" id="2.60.120.200:FF:000037">
    <property type="entry name" value="Meprin A subunit"/>
    <property type="match status" value="1"/>
</dbReference>
<accession>H3AYK5</accession>
<keyword evidence="10 15" id="KW-0482">Metalloprotease</keyword>
<dbReference type="PROSITE" id="PS51864">
    <property type="entry name" value="ASTACIN"/>
    <property type="match status" value="1"/>
</dbReference>
<dbReference type="InterPro" id="IPR024079">
    <property type="entry name" value="MetalloPept_cat_dom_sf"/>
</dbReference>
<dbReference type="InterPro" id="IPR013320">
    <property type="entry name" value="ConA-like_dom_sf"/>
</dbReference>
<evidence type="ECO:0000256" key="17">
    <source>
        <dbReference type="PIRSR" id="PIRSR001196-2"/>
    </source>
</evidence>
<keyword evidence="11" id="KW-0472">Membrane</keyword>
<keyword evidence="24" id="KW-1185">Reference proteome</keyword>
<dbReference type="InterPro" id="IPR008294">
    <property type="entry name" value="Meprin"/>
</dbReference>
<feature type="binding site" evidence="17 18">
    <location>
        <position position="153"/>
    </location>
    <ligand>
        <name>Zn(2+)</name>
        <dbReference type="ChEBI" id="CHEBI:29105"/>
        <note>catalytic</note>
    </ligand>
</feature>
<dbReference type="SUPFAM" id="SSF55486">
    <property type="entry name" value="Metalloproteases ('zincins'), catalytic domain"/>
    <property type="match status" value="1"/>
</dbReference>
<dbReference type="PROSITE" id="PS50144">
    <property type="entry name" value="MATH"/>
    <property type="match status" value="1"/>
</dbReference>
<evidence type="ECO:0000256" key="4">
    <source>
        <dbReference type="ARBA" id="ARBA00022692"/>
    </source>
</evidence>
<dbReference type="MEROPS" id="M12.002"/>
<reference evidence="23" key="3">
    <citation type="submission" date="2025-09" db="UniProtKB">
        <authorList>
            <consortium name="Ensembl"/>
        </authorList>
    </citation>
    <scope>IDENTIFICATION</scope>
</reference>
<dbReference type="GO" id="GO:0008270">
    <property type="term" value="F:zinc ion binding"/>
    <property type="evidence" value="ECO:0007669"/>
    <property type="project" value="UniProtKB-UniRule"/>
</dbReference>
<keyword evidence="4" id="KW-0812">Transmembrane</keyword>
<feature type="domain" description="Peptidase M12A" evidence="22">
    <location>
        <begin position="64"/>
        <end position="258"/>
    </location>
</feature>
<dbReference type="Gene3D" id="2.60.120.200">
    <property type="match status" value="1"/>
</dbReference>
<dbReference type="Pfam" id="PF22486">
    <property type="entry name" value="MATH_2"/>
    <property type="match status" value="1"/>
</dbReference>
<protein>
    <recommendedName>
        <fullName evidence="15">Meprin A subunit</fullName>
        <ecNumber evidence="15">3.4.24.-</ecNumber>
    </recommendedName>
    <alternativeName>
        <fullName evidence="15">Endopeptidase-2</fullName>
    </alternativeName>
</protein>
<dbReference type="EC" id="3.4.24.-" evidence="15"/>
<dbReference type="EMBL" id="AFYH01143992">
    <property type="status" value="NOT_ANNOTATED_CDS"/>
    <property type="molecule type" value="Genomic_DNA"/>
</dbReference>
<feature type="domain" description="MATH" evidence="21">
    <location>
        <begin position="428"/>
        <end position="591"/>
    </location>
</feature>
<evidence type="ECO:0000256" key="11">
    <source>
        <dbReference type="ARBA" id="ARBA00023136"/>
    </source>
</evidence>
<evidence type="ECO:0000256" key="19">
    <source>
        <dbReference type="RuleBase" id="RU361183"/>
    </source>
</evidence>
<dbReference type="Proteomes" id="UP000008672">
    <property type="component" value="Unassembled WGS sequence"/>
</dbReference>
<dbReference type="PRINTS" id="PR00020">
    <property type="entry name" value="MAMDOMAIN"/>
</dbReference>
<evidence type="ECO:0000256" key="12">
    <source>
        <dbReference type="ARBA" id="ARBA00023145"/>
    </source>
</evidence>
<keyword evidence="2" id="KW-0245">EGF-like domain</keyword>
<dbReference type="CDD" id="cd06263">
    <property type="entry name" value="MAM"/>
    <property type="match status" value="1"/>
</dbReference>
<evidence type="ECO:0000256" key="18">
    <source>
        <dbReference type="PROSITE-ProRule" id="PRU01211"/>
    </source>
</evidence>
<evidence type="ECO:0000256" key="6">
    <source>
        <dbReference type="ARBA" id="ARBA00022729"/>
    </source>
</evidence>
<keyword evidence="12" id="KW-0865">Zymogen</keyword>
<dbReference type="Pfam" id="PF01400">
    <property type="entry name" value="Astacin"/>
    <property type="match status" value="1"/>
</dbReference>
<dbReference type="FunFam" id="3.40.390.10:FF:000015">
    <property type="entry name" value="Meprin A subunit"/>
    <property type="match status" value="1"/>
</dbReference>
<organism evidence="23 24">
    <name type="scientific">Latimeria chalumnae</name>
    <name type="common">Coelacanth</name>
    <dbReference type="NCBI Taxonomy" id="7897"/>
    <lineage>
        <taxon>Eukaryota</taxon>
        <taxon>Metazoa</taxon>
        <taxon>Chordata</taxon>
        <taxon>Craniata</taxon>
        <taxon>Vertebrata</taxon>
        <taxon>Euteleostomi</taxon>
        <taxon>Coelacanthiformes</taxon>
        <taxon>Coelacanthidae</taxon>
        <taxon>Latimeria</taxon>
    </lineage>
</organism>
<dbReference type="Bgee" id="ENSLACG00000012960">
    <property type="expression patterns" value="Expressed in muscle tissue"/>
</dbReference>
<dbReference type="eggNOG" id="KOG3714">
    <property type="taxonomic scope" value="Eukaryota"/>
</dbReference>
<dbReference type="SUPFAM" id="SSF49599">
    <property type="entry name" value="TRAF domain-like"/>
    <property type="match status" value="1"/>
</dbReference>
<evidence type="ECO:0000256" key="10">
    <source>
        <dbReference type="ARBA" id="ARBA00023049"/>
    </source>
</evidence>
<evidence type="ECO:0000256" key="13">
    <source>
        <dbReference type="ARBA" id="ARBA00023157"/>
    </source>
</evidence>
<sequence>MGSLTLFFLAALVTYSNSFTIRHDPKGTDYDVDAGALSGSIPDINLASKRQLMQGDIALPLERNGLRNDSYRWKFPIPYILSDNLDLNAKGIILRSFEMFRLKSCVDFKPYEGEKTYIIFQKLDGCWSYVGDLQNGQTLSIGNGCDHKSVVEHELLHALGFYHEQSRTDRDDYVHIWWDQIIPGQEHNFVKYDDDYIYDLNTPYDYESLMHYEPFSFNKNDSAPTITAKIPAFNGIIGQRLDFSGIDLQRLNRMYNCTSSLTLLDKCAFEFINICGMIQNEHEDDDWVHVKSVPGKEDHSLAGQCRDAGYYMYFDTKTGSAGQTALLESRILYPKRTQQCLQFFYKMTGSPLDKLVIWIKMDDGAGGVRKMIKVHNFQVDNDHSWKIAHVTLNANAKFRYIFQGVRGNPANSNGGIFLDDISLMETPCPRGVWQIRNFSTILETTDIGDYLSSPRFYSPEGYSYGVLLHPHGPNPSYKNYTGIFFHLISSENDGVLEWPAGNRQVTITVLDQDPDIRLRMSSSRSFTTDKNKLLSDKKTFMWDKPSISGRFDSICNCFRTTSWGWSTLISHSDLHRRSFLKNDDLIVFIDFDDLTPWIKSKVTPAKFNGEPYIQPRQHRAAENGLLGNDPCDPNPCLNEGFCVNINGKADCRRRR</sequence>
<feature type="chain" id="PRO_5005134172" description="Meprin A subunit" evidence="19">
    <location>
        <begin position="19"/>
        <end position="655"/>
    </location>
</feature>
<feature type="binding site" evidence="17 18">
    <location>
        <position position="163"/>
    </location>
    <ligand>
        <name>Zn(2+)</name>
        <dbReference type="ChEBI" id="CHEBI:29105"/>
        <note>catalytic</note>
    </ligand>
</feature>
<dbReference type="Ensembl" id="ENSLACT00000014829.1">
    <property type="protein sequence ID" value="ENSLACP00000014726.1"/>
    <property type="gene ID" value="ENSLACG00000012960.1"/>
</dbReference>
<keyword evidence="13" id="KW-1015">Disulfide bond</keyword>
<keyword evidence="5 15" id="KW-0479">Metal-binding</keyword>
<evidence type="ECO:0000256" key="15">
    <source>
        <dbReference type="PIRNR" id="PIRNR001196"/>
    </source>
</evidence>
<dbReference type="InterPro" id="IPR008974">
    <property type="entry name" value="TRAF-like"/>
</dbReference>
<dbReference type="PIRSF" id="PIRSF001196">
    <property type="entry name" value="Meprin"/>
    <property type="match status" value="1"/>
</dbReference>
<dbReference type="InParanoid" id="H3AYK5"/>
<dbReference type="InterPro" id="IPR000998">
    <property type="entry name" value="MAM_dom"/>
</dbReference>
<evidence type="ECO:0000256" key="14">
    <source>
        <dbReference type="ARBA" id="ARBA00023180"/>
    </source>
</evidence>
<dbReference type="SMART" id="SM00061">
    <property type="entry name" value="MATH"/>
    <property type="match status" value="1"/>
</dbReference>
<dbReference type="PANTHER" id="PTHR10127:SF824">
    <property type="entry name" value="MEPRIN A SUBUNIT ALPHA"/>
    <property type="match status" value="1"/>
</dbReference>
<dbReference type="GeneTree" id="ENSGT00950000183111"/>
<evidence type="ECO:0000256" key="16">
    <source>
        <dbReference type="PIRSR" id="PIRSR001196-1"/>
    </source>
</evidence>
<dbReference type="SUPFAM" id="SSF49899">
    <property type="entry name" value="Concanavalin A-like lectins/glucanases"/>
    <property type="match status" value="1"/>
</dbReference>
<dbReference type="Gene3D" id="2.60.210.10">
    <property type="entry name" value="Apoptosis, Tumor Necrosis Factor Receptor Associated Protein 2, Chain A"/>
    <property type="match status" value="1"/>
</dbReference>
<keyword evidence="7 15" id="KW-0378">Hydrolase</keyword>
<dbReference type="GO" id="GO:0006508">
    <property type="term" value="P:proteolysis"/>
    <property type="evidence" value="ECO:0007669"/>
    <property type="project" value="UniProtKB-KW"/>
</dbReference>
<comment type="cofactor">
    <cofactor evidence="18 19">
        <name>Zn(2+)</name>
        <dbReference type="ChEBI" id="CHEBI:29105"/>
    </cofactor>
    <text evidence="18 19">Binds 1 zinc ion per subunit.</text>
</comment>
<evidence type="ECO:0000256" key="3">
    <source>
        <dbReference type="ARBA" id="ARBA00022670"/>
    </source>
</evidence>
<keyword evidence="3 15" id="KW-0645">Protease</keyword>
<feature type="active site" evidence="16 18">
    <location>
        <position position="154"/>
    </location>
</feature>
<evidence type="ECO:0000256" key="8">
    <source>
        <dbReference type="ARBA" id="ARBA00022833"/>
    </source>
</evidence>
<feature type="signal peptide" evidence="19">
    <location>
        <begin position="1"/>
        <end position="18"/>
    </location>
</feature>
<dbReference type="Gene3D" id="3.40.390.10">
    <property type="entry name" value="Collagenase (Catalytic Domain)"/>
    <property type="match status" value="1"/>
</dbReference>
<dbReference type="GO" id="GO:0004222">
    <property type="term" value="F:metalloendopeptidase activity"/>
    <property type="evidence" value="ECO:0007669"/>
    <property type="project" value="UniProtKB-UniRule"/>
</dbReference>
<dbReference type="OrthoDB" id="291007at2759"/>
<evidence type="ECO:0000313" key="24">
    <source>
        <dbReference type="Proteomes" id="UP000008672"/>
    </source>
</evidence>
<dbReference type="FunCoup" id="H3AYK5">
    <property type="interactions" value="97"/>
</dbReference>
<dbReference type="STRING" id="7897.ENSLACP00000014726"/>
<evidence type="ECO:0000256" key="2">
    <source>
        <dbReference type="ARBA" id="ARBA00022536"/>
    </source>
</evidence>
<keyword evidence="6 19" id="KW-0732">Signal</keyword>
<reference evidence="23" key="2">
    <citation type="submission" date="2025-08" db="UniProtKB">
        <authorList>
            <consortium name="Ensembl"/>
        </authorList>
    </citation>
    <scope>IDENTIFICATION</scope>
</reference>
<reference evidence="24" key="1">
    <citation type="submission" date="2011-08" db="EMBL/GenBank/DDBJ databases">
        <title>The draft genome of Latimeria chalumnae.</title>
        <authorList>
            <person name="Di Palma F."/>
            <person name="Alfoldi J."/>
            <person name="Johnson J."/>
            <person name="Berlin A."/>
            <person name="Gnerre S."/>
            <person name="Jaffe D."/>
            <person name="MacCallum I."/>
            <person name="Young S."/>
            <person name="Walker B.J."/>
            <person name="Lander E."/>
            <person name="Lindblad-Toh K."/>
        </authorList>
    </citation>
    <scope>NUCLEOTIDE SEQUENCE [LARGE SCALE GENOMIC DNA]</scope>
    <source>
        <strain evidence="24">Wild caught</strain>
    </source>
</reference>
<dbReference type="InterPro" id="IPR001506">
    <property type="entry name" value="Peptidase_M12A"/>
</dbReference>
<dbReference type="PRINTS" id="PR00480">
    <property type="entry name" value="ASTACIN"/>
</dbReference>
<dbReference type="SMART" id="SM00137">
    <property type="entry name" value="MAM"/>
    <property type="match status" value="1"/>
</dbReference>
<comment type="caution">
    <text evidence="18">Lacks conserved residue(s) required for the propagation of feature annotation.</text>
</comment>
<dbReference type="InterPro" id="IPR006026">
    <property type="entry name" value="Peptidase_Metallo"/>
</dbReference>
<dbReference type="HOGENOM" id="CLU_021966_0_0_1"/>
<dbReference type="KEGG" id="lcm:102363508"/>
<keyword evidence="9" id="KW-1133">Transmembrane helix</keyword>
<evidence type="ECO:0000256" key="9">
    <source>
        <dbReference type="ARBA" id="ARBA00022989"/>
    </source>
</evidence>
<dbReference type="PROSITE" id="PS50060">
    <property type="entry name" value="MAM_2"/>
    <property type="match status" value="1"/>
</dbReference>
<dbReference type="OMA" id="FEMFRLR"/>
<keyword evidence="8 15" id="KW-0862">Zinc</keyword>
<dbReference type="Pfam" id="PF00629">
    <property type="entry name" value="MAM"/>
    <property type="match status" value="1"/>
</dbReference>
<evidence type="ECO:0000259" key="22">
    <source>
        <dbReference type="PROSITE" id="PS51864"/>
    </source>
</evidence>
<feature type="binding site" evidence="17 18">
    <location>
        <position position="157"/>
    </location>
    <ligand>
        <name>Zn(2+)</name>
        <dbReference type="ChEBI" id="CHEBI:29105"/>
        <note>catalytic</note>
    </ligand>
</feature>